<name>E2SDV5_9ACTN</name>
<evidence type="ECO:0000313" key="3">
    <source>
        <dbReference type="EMBL" id="EFQ82682.1"/>
    </source>
</evidence>
<evidence type="ECO:0000256" key="1">
    <source>
        <dbReference type="SAM" id="Phobius"/>
    </source>
</evidence>
<protein>
    <recommendedName>
        <fullName evidence="2">LysM domain-containing protein</fullName>
    </recommendedName>
</protein>
<dbReference type="CDD" id="cd00118">
    <property type="entry name" value="LysM"/>
    <property type="match status" value="1"/>
</dbReference>
<accession>E2SDV5</accession>
<dbReference type="Proteomes" id="UP000003111">
    <property type="component" value="Unassembled WGS sequence"/>
</dbReference>
<dbReference type="EMBL" id="ACLF03000006">
    <property type="protein sequence ID" value="EFQ82682.1"/>
    <property type="molecule type" value="Genomic_DNA"/>
</dbReference>
<keyword evidence="1" id="KW-0812">Transmembrane</keyword>
<dbReference type="eggNOG" id="COG1652">
    <property type="taxonomic scope" value="Bacteria"/>
</dbReference>
<keyword evidence="1" id="KW-0472">Membrane</keyword>
<feature type="domain" description="LysM" evidence="2">
    <location>
        <begin position="139"/>
        <end position="196"/>
    </location>
</feature>
<dbReference type="InterPro" id="IPR036779">
    <property type="entry name" value="LysM_dom_sf"/>
</dbReference>
<dbReference type="STRING" id="585531.HMPREF0063_11891"/>
<dbReference type="PROSITE" id="PS51782">
    <property type="entry name" value="LYSM"/>
    <property type="match status" value="1"/>
</dbReference>
<evidence type="ECO:0000259" key="2">
    <source>
        <dbReference type="PROSITE" id="PS51782"/>
    </source>
</evidence>
<dbReference type="InterPro" id="IPR018392">
    <property type="entry name" value="LysM"/>
</dbReference>
<dbReference type="HOGENOM" id="CLU_1352246_0_0_11"/>
<dbReference type="Pfam" id="PF01476">
    <property type="entry name" value="LysM"/>
    <property type="match status" value="1"/>
</dbReference>
<gene>
    <name evidence="3" type="ORF">HMPREF0063_11891</name>
</gene>
<proteinExistence type="predicted"/>
<evidence type="ECO:0000313" key="4">
    <source>
        <dbReference type="Proteomes" id="UP000003111"/>
    </source>
</evidence>
<keyword evidence="1" id="KW-1133">Transmembrane helix</keyword>
<comment type="caution">
    <text evidence="3">The sequence shown here is derived from an EMBL/GenBank/DDBJ whole genome shotgun (WGS) entry which is preliminary data.</text>
</comment>
<organism evidence="3 4">
    <name type="scientific">Aeromicrobium marinum DSM 15272</name>
    <dbReference type="NCBI Taxonomy" id="585531"/>
    <lineage>
        <taxon>Bacteria</taxon>
        <taxon>Bacillati</taxon>
        <taxon>Actinomycetota</taxon>
        <taxon>Actinomycetes</taxon>
        <taxon>Propionibacteriales</taxon>
        <taxon>Nocardioidaceae</taxon>
        <taxon>Aeromicrobium</taxon>
    </lineage>
</organism>
<feature type="transmembrane region" description="Helical" evidence="1">
    <location>
        <begin position="85"/>
        <end position="105"/>
    </location>
</feature>
<reference evidence="3" key="1">
    <citation type="submission" date="2010-08" db="EMBL/GenBank/DDBJ databases">
        <authorList>
            <person name="Muzny D."/>
            <person name="Qin X."/>
            <person name="Buhay C."/>
            <person name="Dugan-Rocha S."/>
            <person name="Ding Y."/>
            <person name="Chen G."/>
            <person name="Hawes A."/>
            <person name="Holder M."/>
            <person name="Jhangiani S."/>
            <person name="Johnson A."/>
            <person name="Khan Z."/>
            <person name="Li Z."/>
            <person name="Liu W."/>
            <person name="Liu X."/>
            <person name="Perez L."/>
            <person name="Shen H."/>
            <person name="Wang Q."/>
            <person name="Watt J."/>
            <person name="Xi L."/>
            <person name="Xin Y."/>
            <person name="Zhou J."/>
            <person name="Deng J."/>
            <person name="Jiang H."/>
            <person name="Liu Y."/>
            <person name="Qu J."/>
            <person name="Song X.-Z."/>
            <person name="Zhang L."/>
            <person name="Villasana D."/>
            <person name="Johnson A."/>
            <person name="Liu J."/>
            <person name="Liyanage D."/>
            <person name="Lorensuhewa L."/>
            <person name="Robinson T."/>
            <person name="Song A."/>
            <person name="Song B.-B."/>
            <person name="Dinh H."/>
            <person name="Thornton R."/>
            <person name="Coyle M."/>
            <person name="Francisco L."/>
            <person name="Jackson L."/>
            <person name="Javaid M."/>
            <person name="Korchina V."/>
            <person name="Kovar C."/>
            <person name="Mata R."/>
            <person name="Mathew T."/>
            <person name="Ngo R."/>
            <person name="Nguyen L."/>
            <person name="Nguyen N."/>
            <person name="Okwuonu G."/>
            <person name="Ongeri F."/>
            <person name="Pham C."/>
            <person name="Simmons D."/>
            <person name="Wilczek-Boney K."/>
            <person name="Hale W."/>
            <person name="Jakkamsetti A."/>
            <person name="Pham P."/>
            <person name="Ruth R."/>
            <person name="San Lucas F."/>
            <person name="Warren J."/>
            <person name="Zhang J."/>
            <person name="Zhao Z."/>
            <person name="Zhou C."/>
            <person name="Zhu D."/>
            <person name="Lee S."/>
            <person name="Bess C."/>
            <person name="Blankenburg K."/>
            <person name="Forbes L."/>
            <person name="Fu Q."/>
            <person name="Gubbala S."/>
            <person name="Hirani K."/>
            <person name="Jayaseelan J.C."/>
            <person name="Lara F."/>
            <person name="Munidasa M."/>
            <person name="Palculict T."/>
            <person name="Patil S."/>
            <person name="Pu L.-L."/>
            <person name="Saada N."/>
            <person name="Tang L."/>
            <person name="Weissenberger G."/>
            <person name="Zhu Y."/>
            <person name="Hemphill L."/>
            <person name="Shang Y."/>
            <person name="Youmans B."/>
            <person name="Ayvaz T."/>
            <person name="Ross M."/>
            <person name="Santibanez J."/>
            <person name="Aqrawi P."/>
            <person name="Gross S."/>
            <person name="Joshi V."/>
            <person name="Fowler G."/>
            <person name="Nazareth L."/>
            <person name="Reid J."/>
            <person name="Worley K."/>
            <person name="Petrosino J."/>
            <person name="Highlander S."/>
            <person name="Gibbs R."/>
        </authorList>
    </citation>
    <scope>NUCLEOTIDE SEQUENCE [LARGE SCALE GENOMIC DNA]</scope>
    <source>
        <strain evidence="3">DSM 15272</strain>
    </source>
</reference>
<feature type="transmembrane region" description="Helical" evidence="1">
    <location>
        <begin position="37"/>
        <end position="64"/>
    </location>
</feature>
<keyword evidence="4" id="KW-1185">Reference proteome</keyword>
<sequence>MALTTAGRVVVGCALAGITVSGPAAPAAIDALSGRDLPGLVGGLVTLLHLGLSAWVLAVLVVVATGHGIVHGRAGTRRRRMVPRLAFHLVVVGAVGAGAVLPAAAEQSGRGQLDGLMLPDRPSVVAPATLPAESLPTAPTVTVAPGDTLWAIAAARLAPGAPPDRIAAAVVVWHAANHAVIGDDPDLIHPGHRLTVPQELLP</sequence>
<dbReference type="AlphaFoldDB" id="E2SDV5"/>
<dbReference type="RefSeq" id="WP_007076983.1">
    <property type="nucleotide sequence ID" value="NZ_CM001024.1"/>
</dbReference>
<dbReference type="Gene3D" id="3.10.350.10">
    <property type="entry name" value="LysM domain"/>
    <property type="match status" value="1"/>
</dbReference>